<keyword evidence="1" id="KW-1133">Transmembrane helix</keyword>
<reference evidence="2 3" key="1">
    <citation type="submission" date="2015-09" db="EMBL/GenBank/DDBJ databases">
        <authorList>
            <consortium name="Pathogen Informatics"/>
        </authorList>
    </citation>
    <scope>NUCLEOTIDE SEQUENCE [LARGE SCALE GENOMIC DNA]</scope>
    <source>
        <strain evidence="2 3">2789STDY5608837</strain>
    </source>
</reference>
<gene>
    <name evidence="2" type="ORF">ERS852394_01780</name>
</gene>
<evidence type="ECO:0000256" key="1">
    <source>
        <dbReference type="SAM" id="Phobius"/>
    </source>
</evidence>
<evidence type="ECO:0000313" key="3">
    <source>
        <dbReference type="Proteomes" id="UP000095409"/>
    </source>
</evidence>
<dbReference type="AlphaFoldDB" id="A0A174DKS3"/>
<name>A0A174DKS3_9FIRM</name>
<sequence length="281" mass="31371">MLFQKEKDYGNTITKIGRKKNKKNETAKKKRKIKKERKCSLKNRILASSMVRRISNLFLNTSSEKVSFCALNKKASLALETALVLPMFLLGMVTMISFMDIYRIQTEHLQALCEKTKEAGMYAYVLDGKGPEEITLPDVYAYTPIGAFVPLPKVWMHNTVKVHAWIGADETAFSGETREPEEMVYVTETGTVYHKKAGCRYLKVSINQISGSSLTHARNDSGQKYSPCESCSRNQKPSGVVYVTSSGNRYHNLATCSGLKRTVKLVKESQLGGMHACSSCG</sequence>
<evidence type="ECO:0008006" key="4">
    <source>
        <dbReference type="Google" id="ProtNLM"/>
    </source>
</evidence>
<feature type="transmembrane region" description="Helical" evidence="1">
    <location>
        <begin position="77"/>
        <end position="99"/>
    </location>
</feature>
<protein>
    <recommendedName>
        <fullName evidence="4">Pilus assembly protein</fullName>
    </recommendedName>
</protein>
<dbReference type="EMBL" id="CYZD01000007">
    <property type="protein sequence ID" value="CUO24929.1"/>
    <property type="molecule type" value="Genomic_DNA"/>
</dbReference>
<organism evidence="2 3">
    <name type="scientific">Blautia obeum</name>
    <dbReference type="NCBI Taxonomy" id="40520"/>
    <lineage>
        <taxon>Bacteria</taxon>
        <taxon>Bacillati</taxon>
        <taxon>Bacillota</taxon>
        <taxon>Clostridia</taxon>
        <taxon>Lachnospirales</taxon>
        <taxon>Lachnospiraceae</taxon>
        <taxon>Blautia</taxon>
    </lineage>
</organism>
<keyword evidence="1" id="KW-0812">Transmembrane</keyword>
<dbReference type="Proteomes" id="UP000095409">
    <property type="component" value="Unassembled WGS sequence"/>
</dbReference>
<accession>A0A174DKS3</accession>
<evidence type="ECO:0000313" key="2">
    <source>
        <dbReference type="EMBL" id="CUO24929.1"/>
    </source>
</evidence>
<dbReference type="RefSeq" id="WP_055066114.1">
    <property type="nucleotide sequence ID" value="NZ_JAJCJV010000009.1"/>
</dbReference>
<keyword evidence="1" id="KW-0472">Membrane</keyword>
<proteinExistence type="predicted"/>